<keyword evidence="4" id="KW-1185">Reference proteome</keyword>
<evidence type="ECO:0000256" key="1">
    <source>
        <dbReference type="SAM" id="MobiDB-lite"/>
    </source>
</evidence>
<dbReference type="InterPro" id="IPR003870">
    <property type="entry name" value="DUF222"/>
</dbReference>
<dbReference type="Proteomes" id="UP001265083">
    <property type="component" value="Unassembled WGS sequence"/>
</dbReference>
<comment type="caution">
    <text evidence="3">The sequence shown here is derived from an EMBL/GenBank/DDBJ whole genome shotgun (WGS) entry which is preliminary data.</text>
</comment>
<evidence type="ECO:0000313" key="3">
    <source>
        <dbReference type="EMBL" id="MDS1113196.1"/>
    </source>
</evidence>
<evidence type="ECO:0000313" key="4">
    <source>
        <dbReference type="Proteomes" id="UP001265083"/>
    </source>
</evidence>
<dbReference type="CDD" id="cd00085">
    <property type="entry name" value="HNHc"/>
    <property type="match status" value="1"/>
</dbReference>
<feature type="compositionally biased region" description="Basic and acidic residues" evidence="1">
    <location>
        <begin position="533"/>
        <end position="545"/>
    </location>
</feature>
<dbReference type="Pfam" id="PF02720">
    <property type="entry name" value="DUF222"/>
    <property type="match status" value="1"/>
</dbReference>
<feature type="region of interest" description="Disordered" evidence="1">
    <location>
        <begin position="525"/>
        <end position="565"/>
    </location>
</feature>
<protein>
    <submittedName>
        <fullName evidence="3">DUF222 domain-containing protein</fullName>
    </submittedName>
</protein>
<feature type="compositionally biased region" description="Acidic residues" evidence="1">
    <location>
        <begin position="331"/>
        <end position="340"/>
    </location>
</feature>
<dbReference type="EMBL" id="JAVLUS010000003">
    <property type="protein sequence ID" value="MDS1113196.1"/>
    <property type="molecule type" value="Genomic_DNA"/>
</dbReference>
<dbReference type="InterPro" id="IPR003615">
    <property type="entry name" value="HNH_nuc"/>
</dbReference>
<feature type="region of interest" description="Disordered" evidence="1">
    <location>
        <begin position="296"/>
        <end position="340"/>
    </location>
</feature>
<feature type="compositionally biased region" description="Low complexity" evidence="1">
    <location>
        <begin position="319"/>
        <end position="330"/>
    </location>
</feature>
<reference evidence="3 4" key="1">
    <citation type="submission" date="2023-08" db="EMBL/GenBank/DDBJ databases">
        <title>Bioegradation of LLDPE and BLDPE plastic by marine bacteria from coast plastic debris.</title>
        <authorList>
            <person name="Rong Z."/>
        </authorList>
    </citation>
    <scope>NUCLEOTIDE SEQUENCE [LARGE SCALE GENOMIC DNA]</scope>
    <source>
        <strain evidence="3 4">Z-2</strain>
    </source>
</reference>
<proteinExistence type="predicted"/>
<dbReference type="RefSeq" id="WP_310949632.1">
    <property type="nucleotide sequence ID" value="NZ_JAVLUS010000003.1"/>
</dbReference>
<evidence type="ECO:0000259" key="2">
    <source>
        <dbReference type="Pfam" id="PF02720"/>
    </source>
</evidence>
<gene>
    <name evidence="3" type="ORF">RD149_05390</name>
</gene>
<accession>A0ABU2GP15</accession>
<feature type="domain" description="DUF222" evidence="2">
    <location>
        <begin position="104"/>
        <end position="291"/>
    </location>
</feature>
<sequence>MAFEFDTIDPVGDLPDTGVDVFGPLAGLSAEALVSTAAYSASMNAANTCRTLMAASLLHEQREEDYLHRRSELHSGRANSINDLLDTTADALAGGDPYTEYGPNGFEQATAELGAALNLTAAEARDLIRTGDAMRYRLPLTGTALACGRIDLGRFLIAFKRTDFVDDATMPIVDAHLAEAILAREPMSTTRFTALVDQIVHKHAPDAVRRRNDHATRDRGVTIRPDRFQPGQSRLAGHLPHTDAAALNAQLTAIANSVHPRDGRTIAQRRADALLALAHGTRTLICQCPDCTPAPAEHDLDTPTPDDEPTDHNEPTPTPAETATAAIDSDTATEPDATPEPDAECSCSCIGCGAPCPTFHIIGNLTTLMGLDNDPGMLDGHGLVDADTMRRLLVEAHRIVVTTGIRDEPRDAYAQAAAAATRYVPSRKLQSLVRAGELCCTFPGCNQPVWAVDLDHTHPYDHRNPDRGGKTSERNLKPLCRFHHRIKTFGNWRDHQDDYLAVWFEAPTGHTYLGNPFTGRDLFNSLRTQPPDHPARQRLADERTARTTTHRRQLDEWDTANPPPF</sequence>
<name>A0ABU2GP15_9ACTN</name>
<organism evidence="3 4">
    <name type="scientific">Gordonia westfalica</name>
    <dbReference type="NCBI Taxonomy" id="158898"/>
    <lineage>
        <taxon>Bacteria</taxon>
        <taxon>Bacillati</taxon>
        <taxon>Actinomycetota</taxon>
        <taxon>Actinomycetes</taxon>
        <taxon>Mycobacteriales</taxon>
        <taxon>Gordoniaceae</taxon>
        <taxon>Gordonia</taxon>
    </lineage>
</organism>